<dbReference type="EMBL" id="MCGR01000003">
    <property type="protein sequence ID" value="ORY90946.1"/>
    <property type="molecule type" value="Genomic_DNA"/>
</dbReference>
<proteinExistence type="predicted"/>
<reference evidence="1 2" key="1">
    <citation type="submission" date="2016-07" db="EMBL/GenBank/DDBJ databases">
        <title>Pervasive Adenine N6-methylation of Active Genes in Fungi.</title>
        <authorList>
            <consortium name="DOE Joint Genome Institute"/>
            <person name="Mondo S.J."/>
            <person name="Dannebaum R.O."/>
            <person name="Kuo R.C."/>
            <person name="Labutti K."/>
            <person name="Haridas S."/>
            <person name="Kuo A."/>
            <person name="Salamov A."/>
            <person name="Ahrendt S.R."/>
            <person name="Lipzen A."/>
            <person name="Sullivan W."/>
            <person name="Andreopoulos W.B."/>
            <person name="Clum A."/>
            <person name="Lindquist E."/>
            <person name="Daum C."/>
            <person name="Ramamoorthy G.K."/>
            <person name="Gryganskyi A."/>
            <person name="Culley D."/>
            <person name="Magnuson J.K."/>
            <person name="James T.Y."/>
            <person name="O'Malley M.A."/>
            <person name="Stajich J.E."/>
            <person name="Spatafora J.W."/>
            <person name="Visel A."/>
            <person name="Grigoriev I.V."/>
        </authorList>
    </citation>
    <scope>NUCLEOTIDE SEQUENCE [LARGE SCALE GENOMIC DNA]</scope>
    <source>
        <strain evidence="1 2">62-1032</strain>
    </source>
</reference>
<accession>A0A1Y2G223</accession>
<evidence type="ECO:0000313" key="1">
    <source>
        <dbReference type="EMBL" id="ORY90946.1"/>
    </source>
</evidence>
<keyword evidence="2" id="KW-1185">Reference proteome</keyword>
<organism evidence="1 2">
    <name type="scientific">Leucosporidium creatinivorum</name>
    <dbReference type="NCBI Taxonomy" id="106004"/>
    <lineage>
        <taxon>Eukaryota</taxon>
        <taxon>Fungi</taxon>
        <taxon>Dikarya</taxon>
        <taxon>Basidiomycota</taxon>
        <taxon>Pucciniomycotina</taxon>
        <taxon>Microbotryomycetes</taxon>
        <taxon>Leucosporidiales</taxon>
        <taxon>Leucosporidium</taxon>
    </lineage>
</organism>
<protein>
    <submittedName>
        <fullName evidence="1">Uncharacterized protein</fullName>
    </submittedName>
</protein>
<dbReference type="OrthoDB" id="2528546at2759"/>
<dbReference type="InParanoid" id="A0A1Y2G223"/>
<name>A0A1Y2G223_9BASI</name>
<dbReference type="AlphaFoldDB" id="A0A1Y2G223"/>
<gene>
    <name evidence="1" type="ORF">BCR35DRAFT_299591</name>
</gene>
<dbReference type="Proteomes" id="UP000193467">
    <property type="component" value="Unassembled WGS sequence"/>
</dbReference>
<evidence type="ECO:0000313" key="2">
    <source>
        <dbReference type="Proteomes" id="UP000193467"/>
    </source>
</evidence>
<sequence length="272" mass="29787">MAAATPPVTGFAKPIKLDWAQKRYGAAPNIDAKFRDTDSFITQYRAYQWTQGFDVHAINHDSRMQATLVCSTHSSCTFTIVTKKILFETGKLTGQTGFILTPSPFEPSHNHTAPFLPLDLEAENQRRIRLLSTDDSLSKPPGLVLCNQPSAAPTLASFLASIHPSFATPHVLALLEANGLPPNETNAEDLLSLDGEVYGLFKDIHGLDALIPAMVQDAVSRANQRRLAGGQGMDGSLDAGEQLRLERFIQTSIEAQERKQREESRGTPMTLC</sequence>
<comment type="caution">
    <text evidence="1">The sequence shown here is derived from an EMBL/GenBank/DDBJ whole genome shotgun (WGS) entry which is preliminary data.</text>
</comment>